<gene>
    <name evidence="2" type="ORF">g.34536</name>
</gene>
<organism evidence="2">
    <name type="scientific">Clastoptera arizonana</name>
    <name type="common">Arizona spittle bug</name>
    <dbReference type="NCBI Taxonomy" id="38151"/>
    <lineage>
        <taxon>Eukaryota</taxon>
        <taxon>Metazoa</taxon>
        <taxon>Ecdysozoa</taxon>
        <taxon>Arthropoda</taxon>
        <taxon>Hexapoda</taxon>
        <taxon>Insecta</taxon>
        <taxon>Pterygota</taxon>
        <taxon>Neoptera</taxon>
        <taxon>Paraneoptera</taxon>
        <taxon>Hemiptera</taxon>
        <taxon>Auchenorrhyncha</taxon>
        <taxon>Cercopoidea</taxon>
        <taxon>Clastopteridae</taxon>
        <taxon>Clastoptera</taxon>
    </lineage>
</organism>
<accession>A0A1B6C6F8</accession>
<evidence type="ECO:0000313" key="2">
    <source>
        <dbReference type="EMBL" id="JAS08820.1"/>
    </source>
</evidence>
<protein>
    <submittedName>
        <fullName evidence="2">Uncharacterized protein</fullName>
    </submittedName>
</protein>
<dbReference type="AlphaFoldDB" id="A0A1B6C6F8"/>
<sequence length="151" mass="17456">IFNKEKDLTDKLTKVNVRIDLIISENKTLSESINEVQDEIQDLEFKIEEKKRILSETIALEKSIRQLNNTKPSLRDVTKLNDTKNKARIYKICLGNWYPCTKGENVEYICNLKGKCKKVVIGTSDSIKRTELMWAEISKMSVNMSSDIELK</sequence>
<name>A0A1B6C6F8_9HEMI</name>
<feature type="coiled-coil region" evidence="1">
    <location>
        <begin position="26"/>
        <end position="53"/>
    </location>
</feature>
<dbReference type="EMBL" id="GEDC01028478">
    <property type="protein sequence ID" value="JAS08820.1"/>
    <property type="molecule type" value="Transcribed_RNA"/>
</dbReference>
<keyword evidence="1" id="KW-0175">Coiled coil</keyword>
<evidence type="ECO:0000256" key="1">
    <source>
        <dbReference type="SAM" id="Coils"/>
    </source>
</evidence>
<reference evidence="2" key="1">
    <citation type="submission" date="2015-12" db="EMBL/GenBank/DDBJ databases">
        <title>De novo transcriptome assembly of four potential Pierce s Disease insect vectors from Arizona vineyards.</title>
        <authorList>
            <person name="Tassone E.E."/>
        </authorList>
    </citation>
    <scope>NUCLEOTIDE SEQUENCE</scope>
</reference>
<proteinExistence type="predicted"/>
<feature type="non-terminal residue" evidence="2">
    <location>
        <position position="1"/>
    </location>
</feature>